<dbReference type="EMBL" id="CAFBOG010000344">
    <property type="protein sequence ID" value="CAB5002812.1"/>
    <property type="molecule type" value="Genomic_DNA"/>
</dbReference>
<accession>A0A6J7PJC1</accession>
<dbReference type="SMART" id="SM00897">
    <property type="entry name" value="FIST"/>
    <property type="match status" value="1"/>
</dbReference>
<evidence type="ECO:0000313" key="3">
    <source>
        <dbReference type="EMBL" id="CAB5002812.1"/>
    </source>
</evidence>
<feature type="domain" description="FIST" evidence="1">
    <location>
        <begin position="33"/>
        <end position="239"/>
    </location>
</feature>
<name>A0A6J7PJC1_9ZZZZ</name>
<dbReference type="Pfam" id="PF10442">
    <property type="entry name" value="FIST_C"/>
    <property type="match status" value="1"/>
</dbReference>
<dbReference type="PANTHER" id="PTHR14939:SF5">
    <property type="entry name" value="F-BOX ONLY PROTEIN 22"/>
    <property type="match status" value="1"/>
</dbReference>
<proteinExistence type="predicted"/>
<dbReference type="AlphaFoldDB" id="A0A6J7PJC1"/>
<evidence type="ECO:0000259" key="1">
    <source>
        <dbReference type="SMART" id="SM00897"/>
    </source>
</evidence>
<dbReference type="InterPro" id="IPR013702">
    <property type="entry name" value="FIST_domain_N"/>
</dbReference>
<dbReference type="InterPro" id="IPR019494">
    <property type="entry name" value="FIST_C"/>
</dbReference>
<gene>
    <name evidence="3" type="ORF">UFOPK3914_02250</name>
</gene>
<sequence length="403" mass="41613">MAVRIASTLSEHPLATHAVGECAGALLEAGGHAPDLVLLSVTPPLAGALEDILGATRALLAPGVEVAVTTDRILTAGREVTMTTALSMCAMWITDGLTLPTVQTPAGAPEPGAKAIRLSGCIDWEKPDDSELEQLRAATGTLILFGDPSLRSAAQILKSISEVAPGLRVIGGTTGSSRSPGTARLFLDGQMHTDGLIAALVSPLVPTHATLSQGCTAFGAPMLATRAERNVIYELDGRSALEVVQELLATVALDSRPAARDALRIGVAQTNEPDHDPIHYFGVLGADKAAKSIMVEEEVGLGATVQFALRDARSATEDLVAVLSTLPQAQACLAFTSSSRNLAYFGAPHHEASLISEALPAAAVWGLSCFDVFGSNTAGVQVLQHAAGLLTFPVPVRGDFGAI</sequence>
<reference evidence="3" key="1">
    <citation type="submission" date="2020-05" db="EMBL/GenBank/DDBJ databases">
        <authorList>
            <person name="Chiriac C."/>
            <person name="Salcher M."/>
            <person name="Ghai R."/>
            <person name="Kavagutti S V."/>
        </authorList>
    </citation>
    <scope>NUCLEOTIDE SEQUENCE</scope>
</reference>
<dbReference type="PANTHER" id="PTHR14939">
    <property type="entry name" value="F-BOX ONLY PROTEIN 22"/>
    <property type="match status" value="1"/>
</dbReference>
<evidence type="ECO:0000259" key="2">
    <source>
        <dbReference type="SMART" id="SM01204"/>
    </source>
</evidence>
<dbReference type="Pfam" id="PF08495">
    <property type="entry name" value="FIST"/>
    <property type="match status" value="1"/>
</dbReference>
<organism evidence="3">
    <name type="scientific">freshwater metagenome</name>
    <dbReference type="NCBI Taxonomy" id="449393"/>
    <lineage>
        <taxon>unclassified sequences</taxon>
        <taxon>metagenomes</taxon>
        <taxon>ecological metagenomes</taxon>
    </lineage>
</organism>
<feature type="domain" description="FIST C-domain" evidence="2">
    <location>
        <begin position="240"/>
        <end position="376"/>
    </location>
</feature>
<protein>
    <submittedName>
        <fullName evidence="3">Unannotated protein</fullName>
    </submittedName>
</protein>
<dbReference type="SMART" id="SM01204">
    <property type="entry name" value="FIST_C"/>
    <property type="match status" value="1"/>
</dbReference>